<dbReference type="GO" id="GO:0005829">
    <property type="term" value="C:cytosol"/>
    <property type="evidence" value="ECO:0007669"/>
    <property type="project" value="TreeGrafter"/>
</dbReference>
<feature type="region of interest" description="Disordered" evidence="6">
    <location>
        <begin position="1"/>
        <end position="27"/>
    </location>
</feature>
<comment type="similarity">
    <text evidence="2">Belongs to the threonine aldolase family.</text>
</comment>
<dbReference type="InterPro" id="IPR015422">
    <property type="entry name" value="PyrdxlP-dep_Trfase_small"/>
</dbReference>
<dbReference type="PANTHER" id="PTHR48097:SF9">
    <property type="entry name" value="L-THREONINE ALDOLASE"/>
    <property type="match status" value="1"/>
</dbReference>
<evidence type="ECO:0000256" key="4">
    <source>
        <dbReference type="ARBA" id="ARBA00023239"/>
    </source>
</evidence>
<dbReference type="Gene3D" id="3.40.640.10">
    <property type="entry name" value="Type I PLP-dependent aspartate aminotransferase-like (Major domain)"/>
    <property type="match status" value="1"/>
</dbReference>
<dbReference type="OrthoDB" id="9774495at2"/>
<dbReference type="EC" id="4.1.2.5" evidence="8"/>
<evidence type="ECO:0000256" key="3">
    <source>
        <dbReference type="ARBA" id="ARBA00022898"/>
    </source>
</evidence>
<dbReference type="SUPFAM" id="SSF53383">
    <property type="entry name" value="PLP-dependent transferases"/>
    <property type="match status" value="1"/>
</dbReference>
<comment type="cofactor">
    <cofactor evidence="1">
        <name>pyridoxal 5'-phosphate</name>
        <dbReference type="ChEBI" id="CHEBI:597326"/>
    </cofactor>
</comment>
<dbReference type="NCBIfam" id="NF041359">
    <property type="entry name" value="GntG_guanitoxin"/>
    <property type="match status" value="1"/>
</dbReference>
<protein>
    <submittedName>
        <fullName evidence="8 9">Threonine aldolase</fullName>
        <ecNumber evidence="8">4.1.2.5</ecNumber>
    </submittedName>
</protein>
<evidence type="ECO:0000313" key="10">
    <source>
        <dbReference type="Proteomes" id="UP000247602"/>
    </source>
</evidence>
<proteinExistence type="inferred from homology"/>
<dbReference type="PIRSF" id="PIRSF017617">
    <property type="entry name" value="Thr_aldolase"/>
    <property type="match status" value="1"/>
</dbReference>
<keyword evidence="10" id="KW-1185">Reference proteome</keyword>
<evidence type="ECO:0000256" key="5">
    <source>
        <dbReference type="PIRSR" id="PIRSR017617-1"/>
    </source>
</evidence>
<reference evidence="9 10" key="1">
    <citation type="submission" date="2018-06" db="EMBL/GenBank/DDBJ databases">
        <title>Draft genome sequence of Modestobacter versicolor CP153-2.</title>
        <authorList>
            <person name="Gundlapally S.R."/>
        </authorList>
    </citation>
    <scope>NUCLEOTIDE SEQUENCE [LARGE SCALE GENOMIC DNA]</scope>
    <source>
        <strain evidence="9 10">CP153-2</strain>
    </source>
</reference>
<dbReference type="GO" id="GO:0008732">
    <property type="term" value="F:L-allo-threonine aldolase activity"/>
    <property type="evidence" value="ECO:0007669"/>
    <property type="project" value="TreeGrafter"/>
</dbReference>
<organism evidence="9 10">
    <name type="scientific">Modestobacter versicolor</name>
    <dbReference type="NCBI Taxonomy" id="429133"/>
    <lineage>
        <taxon>Bacteria</taxon>
        <taxon>Bacillati</taxon>
        <taxon>Actinomycetota</taxon>
        <taxon>Actinomycetes</taxon>
        <taxon>Geodermatophilales</taxon>
        <taxon>Geodermatophilaceae</taxon>
        <taxon>Modestobacter</taxon>
    </lineage>
</organism>
<sequence length="351" mass="36793">MYGIDTDGPGSTSGAVDLRSDTLTRPTPAMRRAMAEAEVGDDVYREDPTVNALEERVAELFGHQAALFVPSGTMGNQIGLRLVCEPGQEVLGDADAHVLTYEMGAAAALFGLSSRTVVSDGGRLSADQLIEQVRPHGDWHLTATAAIAVENTHNRGGGLVQPLAELQRLFDWSRGAGVNVHLDGARVFNAHAASGVPLATYGRLADTASVCLSKGLGAPVGSVLVASAERIAAARLWRKRLGGGMRQVGVLAAAGLHALDHHVERLAEDHEHARLLAEQLGVDPATVETNMVVVDDVPAPAVAEAAKAQGVLVGQVSARRVRLVTHLDVDRAGIDRAAKVLTQVVGELTGR</sequence>
<dbReference type="Gene3D" id="3.90.1150.10">
    <property type="entry name" value="Aspartate Aminotransferase, domain 1"/>
    <property type="match status" value="1"/>
</dbReference>
<dbReference type="InterPro" id="IPR015424">
    <property type="entry name" value="PyrdxlP-dep_Trfase"/>
</dbReference>
<dbReference type="EMBL" id="QKNV01000131">
    <property type="protein sequence ID" value="PZA20918.1"/>
    <property type="molecule type" value="Genomic_DNA"/>
</dbReference>
<dbReference type="InterPro" id="IPR015421">
    <property type="entry name" value="PyrdxlP-dep_Trfase_major"/>
</dbReference>
<comment type="caution">
    <text evidence="9">The sequence shown here is derived from an EMBL/GenBank/DDBJ whole genome shotgun (WGS) entry which is preliminary data.</text>
</comment>
<evidence type="ECO:0000313" key="11">
    <source>
        <dbReference type="Proteomes" id="UP000580718"/>
    </source>
</evidence>
<evidence type="ECO:0000313" key="8">
    <source>
        <dbReference type="EMBL" id="MBB3675668.1"/>
    </source>
</evidence>
<dbReference type="InterPro" id="IPR023603">
    <property type="entry name" value="Low_specificity_L-TA-like"/>
</dbReference>
<name>A0A323VMN6_9ACTN</name>
<reference evidence="8 11" key="2">
    <citation type="submission" date="2020-08" db="EMBL/GenBank/DDBJ databases">
        <title>Sequencing the genomes of 1000 actinobacteria strains.</title>
        <authorList>
            <person name="Klenk H.-P."/>
        </authorList>
    </citation>
    <scope>NUCLEOTIDE SEQUENCE [LARGE SCALE GENOMIC DNA]</scope>
    <source>
        <strain evidence="8 11">DSM 16678</strain>
    </source>
</reference>
<dbReference type="RefSeq" id="WP_110552674.1">
    <property type="nucleotide sequence ID" value="NZ_JACIBU010000001.1"/>
</dbReference>
<evidence type="ECO:0000256" key="6">
    <source>
        <dbReference type="SAM" id="MobiDB-lite"/>
    </source>
</evidence>
<dbReference type="GO" id="GO:0006545">
    <property type="term" value="P:glycine biosynthetic process"/>
    <property type="evidence" value="ECO:0007669"/>
    <property type="project" value="TreeGrafter"/>
</dbReference>
<keyword evidence="4 8" id="KW-0456">Lyase</keyword>
<dbReference type="FunFam" id="3.40.640.10:FF:000030">
    <property type="entry name" value="Low-specificity L-threonine aldolase"/>
    <property type="match status" value="1"/>
</dbReference>
<dbReference type="Pfam" id="PF01212">
    <property type="entry name" value="Beta_elim_lyase"/>
    <property type="match status" value="1"/>
</dbReference>
<dbReference type="AlphaFoldDB" id="A0A323VMN6"/>
<dbReference type="GO" id="GO:0006567">
    <property type="term" value="P:L-threonine catabolic process"/>
    <property type="evidence" value="ECO:0007669"/>
    <property type="project" value="TreeGrafter"/>
</dbReference>
<feature type="domain" description="Aromatic amino acid beta-eliminating lyase/threonine aldolase" evidence="7">
    <location>
        <begin position="17"/>
        <end position="292"/>
    </location>
</feature>
<dbReference type="Proteomes" id="UP000247602">
    <property type="component" value="Unassembled WGS sequence"/>
</dbReference>
<evidence type="ECO:0000256" key="1">
    <source>
        <dbReference type="ARBA" id="ARBA00001933"/>
    </source>
</evidence>
<evidence type="ECO:0000259" key="7">
    <source>
        <dbReference type="Pfam" id="PF01212"/>
    </source>
</evidence>
<keyword evidence="3" id="KW-0663">Pyridoxal phosphate</keyword>
<dbReference type="EMBL" id="JACIBU010000001">
    <property type="protein sequence ID" value="MBB3675668.1"/>
    <property type="molecule type" value="Genomic_DNA"/>
</dbReference>
<dbReference type="CDD" id="cd06502">
    <property type="entry name" value="TA_like"/>
    <property type="match status" value="1"/>
</dbReference>
<dbReference type="InterPro" id="IPR001597">
    <property type="entry name" value="ArAA_b-elim_lyase/Thr_aldolase"/>
</dbReference>
<evidence type="ECO:0000313" key="9">
    <source>
        <dbReference type="EMBL" id="PZA20918.1"/>
    </source>
</evidence>
<gene>
    <name evidence="9" type="ORF">DMO24_12975</name>
    <name evidence="8" type="ORF">FHX36_001403</name>
</gene>
<evidence type="ECO:0000256" key="2">
    <source>
        <dbReference type="ARBA" id="ARBA00006966"/>
    </source>
</evidence>
<accession>A0A323VMN6</accession>
<dbReference type="PANTHER" id="PTHR48097">
    <property type="entry name" value="L-THREONINE ALDOLASE-RELATED"/>
    <property type="match status" value="1"/>
</dbReference>
<feature type="modified residue" description="N6-(pyridoxal phosphate)lysine" evidence="5">
    <location>
        <position position="214"/>
    </location>
</feature>
<dbReference type="Proteomes" id="UP000580718">
    <property type="component" value="Unassembled WGS sequence"/>
</dbReference>